<accession>A0A8B6DFZ9</accession>
<evidence type="ECO:0000313" key="3">
    <source>
        <dbReference type="Proteomes" id="UP000596742"/>
    </source>
</evidence>
<dbReference type="PANTHER" id="PTHR19143">
    <property type="entry name" value="FIBRINOGEN/TENASCIN/ANGIOPOEITIN"/>
    <property type="match status" value="1"/>
</dbReference>
<name>A0A8B6DFZ9_MYTGA</name>
<feature type="domain" description="Fibrinogen C-terminal" evidence="1">
    <location>
        <begin position="92"/>
        <end position="242"/>
    </location>
</feature>
<dbReference type="OrthoDB" id="6118826at2759"/>
<organism evidence="2 3">
    <name type="scientific">Mytilus galloprovincialis</name>
    <name type="common">Mediterranean mussel</name>
    <dbReference type="NCBI Taxonomy" id="29158"/>
    <lineage>
        <taxon>Eukaryota</taxon>
        <taxon>Metazoa</taxon>
        <taxon>Spiralia</taxon>
        <taxon>Lophotrochozoa</taxon>
        <taxon>Mollusca</taxon>
        <taxon>Bivalvia</taxon>
        <taxon>Autobranchia</taxon>
        <taxon>Pteriomorphia</taxon>
        <taxon>Mytilida</taxon>
        <taxon>Mytiloidea</taxon>
        <taxon>Mytilidae</taxon>
        <taxon>Mytilinae</taxon>
        <taxon>Mytilus</taxon>
    </lineage>
</organism>
<evidence type="ECO:0000259" key="1">
    <source>
        <dbReference type="PROSITE" id="PS51406"/>
    </source>
</evidence>
<comment type="caution">
    <text evidence="2">The sequence shown here is derived from an EMBL/GenBank/DDBJ whole genome shotgun (WGS) entry which is preliminary data.</text>
</comment>
<dbReference type="SUPFAM" id="SSF56496">
    <property type="entry name" value="Fibrinogen C-terminal domain-like"/>
    <property type="match status" value="1"/>
</dbReference>
<dbReference type="SMART" id="SM00186">
    <property type="entry name" value="FBG"/>
    <property type="match status" value="1"/>
</dbReference>
<sequence>MAFSMIDVCHKDDFECQHPNLNQYRHLQVGHCRTTNIFHTKLGISFLDCLKECMVTSKCKGVNYRSHWPLCDIVGLSEDITPETDCVYTDIFKWSKEDRSDKTFPTNYTGLISSLLFKHEPTFRQHLHKGLCRVCHTSLELKITEGDSTVVQRRFDGSESFDRDWNTYKKGFGKPSGEYWIGNDNLHAILSEKRIFKVRFLLVDVSGERAYTEYSNFYVGNVDSNYELSISGYSGTAGKIFSDFSETVRYDRAFPALQFKIKVFKKETSMIFFHFGLNRMIVIKEQILYCVVICNTRGNDNLHAILSEKRIFKVRFLLVDVSGERGIFKFLRRQYGLKL</sequence>
<proteinExistence type="predicted"/>
<dbReference type="InterPro" id="IPR036056">
    <property type="entry name" value="Fibrinogen-like_C"/>
</dbReference>
<dbReference type="Gene3D" id="3.90.215.10">
    <property type="entry name" value="Gamma Fibrinogen, chain A, domain 1"/>
    <property type="match status" value="1"/>
</dbReference>
<dbReference type="InterPro" id="IPR002181">
    <property type="entry name" value="Fibrinogen_a/b/g_C_dom"/>
</dbReference>
<dbReference type="EMBL" id="UYJE01003287">
    <property type="protein sequence ID" value="VDI17986.1"/>
    <property type="molecule type" value="Genomic_DNA"/>
</dbReference>
<evidence type="ECO:0000313" key="2">
    <source>
        <dbReference type="EMBL" id="VDI17986.1"/>
    </source>
</evidence>
<dbReference type="GO" id="GO:0005615">
    <property type="term" value="C:extracellular space"/>
    <property type="evidence" value="ECO:0007669"/>
    <property type="project" value="TreeGrafter"/>
</dbReference>
<dbReference type="InterPro" id="IPR050373">
    <property type="entry name" value="Fibrinogen_C-term_domain"/>
</dbReference>
<dbReference type="PROSITE" id="PS51406">
    <property type="entry name" value="FIBRINOGEN_C_2"/>
    <property type="match status" value="1"/>
</dbReference>
<keyword evidence="3" id="KW-1185">Reference proteome</keyword>
<dbReference type="InterPro" id="IPR014716">
    <property type="entry name" value="Fibrinogen_a/b/g_C_1"/>
</dbReference>
<reference evidence="2" key="1">
    <citation type="submission" date="2018-11" db="EMBL/GenBank/DDBJ databases">
        <authorList>
            <person name="Alioto T."/>
            <person name="Alioto T."/>
        </authorList>
    </citation>
    <scope>NUCLEOTIDE SEQUENCE</scope>
</reference>
<dbReference type="Pfam" id="PF00147">
    <property type="entry name" value="Fibrinogen_C"/>
    <property type="match status" value="1"/>
</dbReference>
<gene>
    <name evidence="2" type="ORF">MGAL_10B027058</name>
</gene>
<dbReference type="Proteomes" id="UP000596742">
    <property type="component" value="Unassembled WGS sequence"/>
</dbReference>
<dbReference type="AlphaFoldDB" id="A0A8B6DFZ9"/>
<protein>
    <recommendedName>
        <fullName evidence="1">Fibrinogen C-terminal domain-containing protein</fullName>
    </recommendedName>
</protein>